<keyword evidence="8" id="KW-1185">Reference proteome</keyword>
<dbReference type="Pfam" id="PF03936">
    <property type="entry name" value="Terpene_synth_C"/>
    <property type="match status" value="1"/>
</dbReference>
<dbReference type="InterPro" id="IPR008930">
    <property type="entry name" value="Terpenoid_cyclase/PrenylTrfase"/>
</dbReference>
<sequence>MSAIERRSANYEPSIWNDEYVQSLNSVYREETFLQRSEKLKGEVIALLERTKDPLDQIEVVDILQRLGIIYHFTDYADRILKDINNLLVDSHGWEIDSLHANALSFRLLRQHGYNFSSEVFRNFMDESGKNFKTTACNDIKGLLSLYEASHLSTEGEGILDSAQVFSTHHLKQKLKQNINGNLADEIAHALEIPFHYRMLRLESRWFIGAYEKRPNMNPIMLELAKLDFNIVQAMYQDELKELSRWYTETRLSEKLSFARDRLVECFLWNVGSIFEPRFKYCRMISAKFAVLFTLIDDIYDVHGTLDELEMFTDVIERWDINSLEKLPEYMKICFLALFNTANEMAYDLLRDKGRTYWITLICRWQSFGKKYLVEAQWYHSGYKPSLDEFLSNGWISISGPLFIFFAYLCITDPLNDKSLEDLRRQPEILKWTSLVFRLLDDLGTSNDEMKRGDSPKSIQCYMHDTGCSEEVSCAYIKNLVSATWKKVNKDVLMNGEHSRDLVEASINLARTSQCMYQYGDGYGKPDRESKASVLSLVIDPISCQIKLSNTKRRLKLHKRLGIPNQRQKFHLLIKMPKSNSILYHSFM</sequence>
<accession>A0A830CUW5</accession>
<dbReference type="SUPFAM" id="SSF48239">
    <property type="entry name" value="Terpenoid cyclases/Protein prenyltransferases"/>
    <property type="match status" value="1"/>
</dbReference>
<protein>
    <submittedName>
        <fullName evidence="7">(+)-epi-alpha-bisabolol synthase</fullName>
    </submittedName>
</protein>
<name>A0A830CUW5_9LAMI</name>
<dbReference type="AlphaFoldDB" id="A0A830CUW5"/>
<dbReference type="OrthoDB" id="1936865at2759"/>
<evidence type="ECO:0000256" key="4">
    <source>
        <dbReference type="ARBA" id="ARBA00023239"/>
    </source>
</evidence>
<organism evidence="7 8">
    <name type="scientific">Phtheirospermum japonicum</name>
    <dbReference type="NCBI Taxonomy" id="374723"/>
    <lineage>
        <taxon>Eukaryota</taxon>
        <taxon>Viridiplantae</taxon>
        <taxon>Streptophyta</taxon>
        <taxon>Embryophyta</taxon>
        <taxon>Tracheophyta</taxon>
        <taxon>Spermatophyta</taxon>
        <taxon>Magnoliopsida</taxon>
        <taxon>eudicotyledons</taxon>
        <taxon>Gunneridae</taxon>
        <taxon>Pentapetalae</taxon>
        <taxon>asterids</taxon>
        <taxon>lamiids</taxon>
        <taxon>Lamiales</taxon>
        <taxon>Orobanchaceae</taxon>
        <taxon>Orobanchaceae incertae sedis</taxon>
        <taxon>Phtheirospermum</taxon>
    </lineage>
</organism>
<evidence type="ECO:0000256" key="1">
    <source>
        <dbReference type="ARBA" id="ARBA00001946"/>
    </source>
</evidence>
<dbReference type="SUPFAM" id="SSF48576">
    <property type="entry name" value="Terpenoid synthases"/>
    <property type="match status" value="1"/>
</dbReference>
<dbReference type="GO" id="GO:0016102">
    <property type="term" value="P:diterpenoid biosynthetic process"/>
    <property type="evidence" value="ECO:0007669"/>
    <property type="project" value="InterPro"/>
</dbReference>
<comment type="caution">
    <text evidence="7">The sequence shown here is derived from an EMBL/GenBank/DDBJ whole genome shotgun (WGS) entry which is preliminary data.</text>
</comment>
<dbReference type="SFLD" id="SFLDS00005">
    <property type="entry name" value="Isoprenoid_Synthase_Type_I"/>
    <property type="match status" value="1"/>
</dbReference>
<dbReference type="EMBL" id="BMAC01000543">
    <property type="protein sequence ID" value="GFP98805.1"/>
    <property type="molecule type" value="Genomic_DNA"/>
</dbReference>
<dbReference type="Pfam" id="PF01397">
    <property type="entry name" value="Terpene_synth"/>
    <property type="match status" value="1"/>
</dbReference>
<dbReference type="Proteomes" id="UP000653305">
    <property type="component" value="Unassembled WGS sequence"/>
</dbReference>
<dbReference type="FunFam" id="1.10.600.10:FF:000007">
    <property type="entry name" value="Isoprene synthase, chloroplastic"/>
    <property type="match status" value="1"/>
</dbReference>
<evidence type="ECO:0000259" key="6">
    <source>
        <dbReference type="Pfam" id="PF03936"/>
    </source>
</evidence>
<dbReference type="InterPro" id="IPR034741">
    <property type="entry name" value="Terpene_cyclase-like_1_C"/>
</dbReference>
<dbReference type="PANTHER" id="PTHR31225">
    <property type="entry name" value="OS04G0344100 PROTEIN-RELATED"/>
    <property type="match status" value="1"/>
</dbReference>
<dbReference type="SFLD" id="SFLDG01019">
    <property type="entry name" value="Terpene_Cyclase_Like_1_C_Termi"/>
    <property type="match status" value="1"/>
</dbReference>
<evidence type="ECO:0000256" key="3">
    <source>
        <dbReference type="ARBA" id="ARBA00022842"/>
    </source>
</evidence>
<comment type="cofactor">
    <cofactor evidence="1">
        <name>Mg(2+)</name>
        <dbReference type="ChEBI" id="CHEBI:18420"/>
    </cofactor>
</comment>
<dbReference type="FunFam" id="1.50.10.130:FF:000001">
    <property type="entry name" value="Isoprene synthase, chloroplastic"/>
    <property type="match status" value="1"/>
</dbReference>
<keyword evidence="4" id="KW-0456">Lyase</keyword>
<keyword evidence="3" id="KW-0460">Magnesium</keyword>
<dbReference type="InterPro" id="IPR005630">
    <property type="entry name" value="Terpene_synthase_metal-bd"/>
</dbReference>
<evidence type="ECO:0000313" key="8">
    <source>
        <dbReference type="Proteomes" id="UP000653305"/>
    </source>
</evidence>
<proteinExistence type="predicted"/>
<dbReference type="GO" id="GO:0000287">
    <property type="term" value="F:magnesium ion binding"/>
    <property type="evidence" value="ECO:0007669"/>
    <property type="project" value="InterPro"/>
</dbReference>
<dbReference type="PANTHER" id="PTHR31225:SF98">
    <property type="entry name" value="TERPENE SYNTHASE 9-RELATED"/>
    <property type="match status" value="1"/>
</dbReference>
<evidence type="ECO:0000313" key="7">
    <source>
        <dbReference type="EMBL" id="GFP98805.1"/>
    </source>
</evidence>
<feature type="domain" description="Terpene synthase metal-binding" evidence="6">
    <location>
        <begin position="249"/>
        <end position="487"/>
    </location>
</feature>
<dbReference type="Gene3D" id="1.10.600.10">
    <property type="entry name" value="Farnesyl Diphosphate Synthase"/>
    <property type="match status" value="1"/>
</dbReference>
<dbReference type="InterPro" id="IPR036965">
    <property type="entry name" value="Terpene_synth_N_sf"/>
</dbReference>
<dbReference type="InterPro" id="IPR050148">
    <property type="entry name" value="Terpene_synthase-like"/>
</dbReference>
<dbReference type="InterPro" id="IPR001906">
    <property type="entry name" value="Terpene_synth_N"/>
</dbReference>
<dbReference type="CDD" id="cd00684">
    <property type="entry name" value="Terpene_cyclase_plant_C1"/>
    <property type="match status" value="1"/>
</dbReference>
<evidence type="ECO:0000259" key="5">
    <source>
        <dbReference type="Pfam" id="PF01397"/>
    </source>
</evidence>
<evidence type="ECO:0000256" key="2">
    <source>
        <dbReference type="ARBA" id="ARBA00022723"/>
    </source>
</evidence>
<reference evidence="7" key="1">
    <citation type="submission" date="2020-07" db="EMBL/GenBank/DDBJ databases">
        <title>Ethylene signaling mediates host invasion by parasitic plants.</title>
        <authorList>
            <person name="Yoshida S."/>
        </authorList>
    </citation>
    <scope>NUCLEOTIDE SEQUENCE</scope>
    <source>
        <strain evidence="7">Okayama</strain>
    </source>
</reference>
<dbReference type="InterPro" id="IPR044814">
    <property type="entry name" value="Terpene_cyclase_plant_C1"/>
</dbReference>
<keyword evidence="2" id="KW-0479">Metal-binding</keyword>
<dbReference type="Gene3D" id="1.50.10.130">
    <property type="entry name" value="Terpene synthase, N-terminal domain"/>
    <property type="match status" value="1"/>
</dbReference>
<gene>
    <name evidence="7" type="ORF">PHJA_002024400</name>
</gene>
<dbReference type="InterPro" id="IPR008949">
    <property type="entry name" value="Isoprenoid_synthase_dom_sf"/>
</dbReference>
<feature type="domain" description="Terpene synthase N-terminal" evidence="5">
    <location>
        <begin position="15"/>
        <end position="191"/>
    </location>
</feature>
<dbReference type="GO" id="GO:0010333">
    <property type="term" value="F:terpene synthase activity"/>
    <property type="evidence" value="ECO:0007669"/>
    <property type="project" value="InterPro"/>
</dbReference>